<dbReference type="SUPFAM" id="SSF48498">
    <property type="entry name" value="Tetracyclin repressor-like, C-terminal domain"/>
    <property type="match status" value="1"/>
</dbReference>
<keyword evidence="1 2" id="KW-0238">DNA-binding</keyword>
<dbReference type="Pfam" id="PF21313">
    <property type="entry name" value="EthR_C"/>
    <property type="match status" value="1"/>
</dbReference>
<dbReference type="RefSeq" id="WP_344772905.1">
    <property type="nucleotide sequence ID" value="NZ_BAABAH010000002.1"/>
</dbReference>
<evidence type="ECO:0000256" key="2">
    <source>
        <dbReference type="PROSITE-ProRule" id="PRU00335"/>
    </source>
</evidence>
<name>A0ABP7I4W3_9ACTN</name>
<protein>
    <submittedName>
        <fullName evidence="4">TetR/AcrR family transcriptional regulator</fullName>
    </submittedName>
</protein>
<dbReference type="InterPro" id="IPR049397">
    <property type="entry name" value="EthR_C"/>
</dbReference>
<evidence type="ECO:0000256" key="1">
    <source>
        <dbReference type="ARBA" id="ARBA00023125"/>
    </source>
</evidence>
<dbReference type="Pfam" id="PF00440">
    <property type="entry name" value="TetR_N"/>
    <property type="match status" value="1"/>
</dbReference>
<dbReference type="InterPro" id="IPR009057">
    <property type="entry name" value="Homeodomain-like_sf"/>
</dbReference>
<dbReference type="Proteomes" id="UP001501821">
    <property type="component" value="Unassembled WGS sequence"/>
</dbReference>
<evidence type="ECO:0000313" key="4">
    <source>
        <dbReference type="EMBL" id="GAA3809156.1"/>
    </source>
</evidence>
<gene>
    <name evidence="4" type="ORF">GCM10022242_09960</name>
</gene>
<dbReference type="InterPro" id="IPR036271">
    <property type="entry name" value="Tet_transcr_reg_TetR-rel_C_sf"/>
</dbReference>
<dbReference type="PROSITE" id="PS50977">
    <property type="entry name" value="HTH_TETR_2"/>
    <property type="match status" value="1"/>
</dbReference>
<comment type="caution">
    <text evidence="4">The sequence shown here is derived from an EMBL/GenBank/DDBJ whole genome shotgun (WGS) entry which is preliminary data.</text>
</comment>
<feature type="DNA-binding region" description="H-T-H motif" evidence="2">
    <location>
        <begin position="43"/>
        <end position="62"/>
    </location>
</feature>
<sequence>MTEERPWARLVDRRSVNRGDVRRSALLRAFDELLREQTLEQVNVAEVSRRAGVTRSAFYFYFESKAAAVMALMAELYDDASDATDRLVKAEGAPERRIRDVVTTLFDAVDRTPHTYRALLEARATNPGVRETWDVGRAEFAGMVAEMIGRERAAGHATEGPDAAGLAAVLLDLNDHALERHAVGGGPPRAAHIDAITHIWMRSIYGTDARSTA</sequence>
<evidence type="ECO:0000313" key="5">
    <source>
        <dbReference type="Proteomes" id="UP001501821"/>
    </source>
</evidence>
<feature type="domain" description="HTH tetR-type" evidence="3">
    <location>
        <begin position="20"/>
        <end position="80"/>
    </location>
</feature>
<dbReference type="PRINTS" id="PR00455">
    <property type="entry name" value="HTHTETR"/>
</dbReference>
<organism evidence="4 5">
    <name type="scientific">Nocardioides panacisoli</name>
    <dbReference type="NCBI Taxonomy" id="627624"/>
    <lineage>
        <taxon>Bacteria</taxon>
        <taxon>Bacillati</taxon>
        <taxon>Actinomycetota</taxon>
        <taxon>Actinomycetes</taxon>
        <taxon>Propionibacteriales</taxon>
        <taxon>Nocardioidaceae</taxon>
        <taxon>Nocardioides</taxon>
    </lineage>
</organism>
<dbReference type="EMBL" id="BAABAH010000002">
    <property type="protein sequence ID" value="GAA3809156.1"/>
    <property type="molecule type" value="Genomic_DNA"/>
</dbReference>
<dbReference type="Gene3D" id="1.10.357.10">
    <property type="entry name" value="Tetracycline Repressor, domain 2"/>
    <property type="match status" value="1"/>
</dbReference>
<keyword evidence="5" id="KW-1185">Reference proteome</keyword>
<proteinExistence type="predicted"/>
<dbReference type="PANTHER" id="PTHR30055:SF184">
    <property type="entry name" value="HTH-TYPE TRANSCRIPTIONAL REGULATOR ETHR"/>
    <property type="match status" value="1"/>
</dbReference>
<dbReference type="PANTHER" id="PTHR30055">
    <property type="entry name" value="HTH-TYPE TRANSCRIPTIONAL REGULATOR RUTR"/>
    <property type="match status" value="1"/>
</dbReference>
<dbReference type="SUPFAM" id="SSF46689">
    <property type="entry name" value="Homeodomain-like"/>
    <property type="match status" value="1"/>
</dbReference>
<dbReference type="Gene3D" id="1.10.10.60">
    <property type="entry name" value="Homeodomain-like"/>
    <property type="match status" value="1"/>
</dbReference>
<evidence type="ECO:0000259" key="3">
    <source>
        <dbReference type="PROSITE" id="PS50977"/>
    </source>
</evidence>
<reference evidence="5" key="1">
    <citation type="journal article" date="2019" name="Int. J. Syst. Evol. Microbiol.">
        <title>The Global Catalogue of Microorganisms (GCM) 10K type strain sequencing project: providing services to taxonomists for standard genome sequencing and annotation.</title>
        <authorList>
            <consortium name="The Broad Institute Genomics Platform"/>
            <consortium name="The Broad Institute Genome Sequencing Center for Infectious Disease"/>
            <person name="Wu L."/>
            <person name="Ma J."/>
        </authorList>
    </citation>
    <scope>NUCLEOTIDE SEQUENCE [LARGE SCALE GENOMIC DNA]</scope>
    <source>
        <strain evidence="5">JCM 16953</strain>
    </source>
</reference>
<accession>A0ABP7I4W3</accession>
<dbReference type="InterPro" id="IPR050109">
    <property type="entry name" value="HTH-type_TetR-like_transc_reg"/>
</dbReference>
<dbReference type="InterPro" id="IPR001647">
    <property type="entry name" value="HTH_TetR"/>
</dbReference>